<accession>A0A9D1NWV8</accession>
<evidence type="ECO:0000313" key="1">
    <source>
        <dbReference type="EMBL" id="HIV22381.1"/>
    </source>
</evidence>
<dbReference type="SUPFAM" id="SSF50475">
    <property type="entry name" value="FMN-binding split barrel"/>
    <property type="match status" value="1"/>
</dbReference>
<dbReference type="Proteomes" id="UP000886889">
    <property type="component" value="Unassembled WGS sequence"/>
</dbReference>
<evidence type="ECO:0000313" key="2">
    <source>
        <dbReference type="Proteomes" id="UP000886889"/>
    </source>
</evidence>
<gene>
    <name evidence="1" type="ORF">IAC80_00435</name>
</gene>
<dbReference type="Gene3D" id="2.30.110.10">
    <property type="entry name" value="Electron Transport, Fmn-binding Protein, Chain A"/>
    <property type="match status" value="1"/>
</dbReference>
<comment type="caution">
    <text evidence="1">The sequence shown here is derived from an EMBL/GenBank/DDBJ whole genome shotgun (WGS) entry which is preliminary data.</text>
</comment>
<dbReference type="Pfam" id="PF12900">
    <property type="entry name" value="Pyridox_ox_2"/>
    <property type="match status" value="1"/>
</dbReference>
<dbReference type="PANTHER" id="PTHR34071">
    <property type="entry name" value="5-NITROIMIDAZOLE ANTIBIOTICS RESISTANCE PROTEIN, NIMA-FAMILY-RELATED PROTEIN-RELATED"/>
    <property type="match status" value="1"/>
</dbReference>
<organism evidence="1 2">
    <name type="scientific">Candidatus Merdiplasma excrementigallinarum</name>
    <dbReference type="NCBI Taxonomy" id="2840864"/>
    <lineage>
        <taxon>Bacteria</taxon>
        <taxon>Bacillati</taxon>
        <taxon>Bacillota</taxon>
        <taxon>Clostridia</taxon>
        <taxon>Lachnospirales</taxon>
        <taxon>Lachnospiraceae</taxon>
        <taxon>Lachnospiraceae incertae sedis</taxon>
        <taxon>Candidatus Merdiplasma</taxon>
    </lineage>
</organism>
<sequence length="163" mass="18735">MREMRRKAREIKSSAIIREILEECRVVRIGTADREGMFIVPVNFGYDFSVRNEAWDLKLYIHGAMEGRKAEAFGASSEVALEMDCRHRLITGENACSCSFSYRSIMGNGKIRRLDRSEEKAYALERIMEHTAPEAAKEFQPGVLEHTAVYCIEVRYFSGKERT</sequence>
<reference evidence="1" key="1">
    <citation type="submission" date="2020-10" db="EMBL/GenBank/DDBJ databases">
        <authorList>
            <person name="Gilroy R."/>
        </authorList>
    </citation>
    <scope>NUCLEOTIDE SEQUENCE</scope>
    <source>
        <strain evidence="1">ChiBcec6-7307</strain>
    </source>
</reference>
<name>A0A9D1NWV8_9FIRM</name>
<dbReference type="EMBL" id="DVOS01000005">
    <property type="protein sequence ID" value="HIV22381.1"/>
    <property type="molecule type" value="Genomic_DNA"/>
</dbReference>
<dbReference type="PANTHER" id="PTHR34071:SF2">
    <property type="entry name" value="FLAVIN-NUCLEOTIDE-BINDING PROTEIN"/>
    <property type="match status" value="1"/>
</dbReference>
<dbReference type="AlphaFoldDB" id="A0A9D1NWV8"/>
<dbReference type="InterPro" id="IPR012349">
    <property type="entry name" value="Split_barrel_FMN-bd"/>
</dbReference>
<proteinExistence type="predicted"/>
<protein>
    <submittedName>
        <fullName evidence="1">Pyridoxamine 5'-phosphate oxidase family protein</fullName>
    </submittedName>
</protein>
<reference evidence="1" key="2">
    <citation type="journal article" date="2021" name="PeerJ">
        <title>Extensive microbial diversity within the chicken gut microbiome revealed by metagenomics and culture.</title>
        <authorList>
            <person name="Gilroy R."/>
            <person name="Ravi A."/>
            <person name="Getino M."/>
            <person name="Pursley I."/>
            <person name="Horton D.L."/>
            <person name="Alikhan N.F."/>
            <person name="Baker D."/>
            <person name="Gharbi K."/>
            <person name="Hall N."/>
            <person name="Watson M."/>
            <person name="Adriaenssens E.M."/>
            <person name="Foster-Nyarko E."/>
            <person name="Jarju S."/>
            <person name="Secka A."/>
            <person name="Antonio M."/>
            <person name="Oren A."/>
            <person name="Chaudhuri R.R."/>
            <person name="La Ragione R."/>
            <person name="Hildebrand F."/>
            <person name="Pallen M.J."/>
        </authorList>
    </citation>
    <scope>NUCLEOTIDE SEQUENCE</scope>
    <source>
        <strain evidence="1">ChiBcec6-7307</strain>
    </source>
</reference>
<dbReference type="InterPro" id="IPR024747">
    <property type="entry name" value="Pyridox_Oxase-rel"/>
</dbReference>